<dbReference type="SUPFAM" id="SSF54593">
    <property type="entry name" value="Glyoxalase/Bleomycin resistance protein/Dihydroxybiphenyl dioxygenase"/>
    <property type="match status" value="1"/>
</dbReference>
<evidence type="ECO:0000313" key="3">
    <source>
        <dbReference type="Proteomes" id="UP000319257"/>
    </source>
</evidence>
<reference evidence="2 3" key="1">
    <citation type="submission" date="2019-06" db="EMBL/GenBank/DDBJ databases">
        <title>Draft genome sequence of the filamentous fungus Phialemoniopsis curvata isolated from diesel fuel.</title>
        <authorList>
            <person name="Varaljay V.A."/>
            <person name="Lyon W.J."/>
            <person name="Crouch A.L."/>
            <person name="Drake C.E."/>
            <person name="Hollomon J.M."/>
            <person name="Nadeau L.J."/>
            <person name="Nunn H.S."/>
            <person name="Stevenson B.S."/>
            <person name="Bojanowski C.L."/>
            <person name="Crookes-Goodson W.J."/>
        </authorList>
    </citation>
    <scope>NUCLEOTIDE SEQUENCE [LARGE SCALE GENOMIC DNA]</scope>
    <source>
        <strain evidence="2 3">D216</strain>
    </source>
</reference>
<dbReference type="InterPro" id="IPR004360">
    <property type="entry name" value="Glyas_Fos-R_dOase_dom"/>
</dbReference>
<organism evidence="2 3">
    <name type="scientific">Thyridium curvatum</name>
    <dbReference type="NCBI Taxonomy" id="1093900"/>
    <lineage>
        <taxon>Eukaryota</taxon>
        <taxon>Fungi</taxon>
        <taxon>Dikarya</taxon>
        <taxon>Ascomycota</taxon>
        <taxon>Pezizomycotina</taxon>
        <taxon>Sordariomycetes</taxon>
        <taxon>Sordariomycetidae</taxon>
        <taxon>Thyridiales</taxon>
        <taxon>Thyridiaceae</taxon>
        <taxon>Thyridium</taxon>
    </lineage>
</organism>
<dbReference type="GeneID" id="41974907"/>
<name>A0A507AVI6_9PEZI</name>
<evidence type="ECO:0000313" key="2">
    <source>
        <dbReference type="EMBL" id="TPX11723.1"/>
    </source>
</evidence>
<dbReference type="Pfam" id="PF00903">
    <property type="entry name" value="Glyoxalase"/>
    <property type="match status" value="1"/>
</dbReference>
<protein>
    <recommendedName>
        <fullName evidence="1">Glyoxalase/fosfomycin resistance/dioxygenase domain-containing protein</fullName>
    </recommendedName>
</protein>
<dbReference type="InParanoid" id="A0A507AVI6"/>
<proteinExistence type="predicted"/>
<keyword evidence="3" id="KW-1185">Reference proteome</keyword>
<evidence type="ECO:0000259" key="1">
    <source>
        <dbReference type="Pfam" id="PF00903"/>
    </source>
</evidence>
<dbReference type="InterPro" id="IPR029068">
    <property type="entry name" value="Glyas_Bleomycin-R_OHBP_Dase"/>
</dbReference>
<feature type="domain" description="Glyoxalase/fosfomycin resistance/dioxygenase" evidence="1">
    <location>
        <begin position="11"/>
        <end position="121"/>
    </location>
</feature>
<dbReference type="AlphaFoldDB" id="A0A507AVI6"/>
<dbReference type="Proteomes" id="UP000319257">
    <property type="component" value="Unassembled WGS sequence"/>
</dbReference>
<accession>A0A507AVI6</accession>
<dbReference type="Gene3D" id="3.10.180.10">
    <property type="entry name" value="2,3-Dihydroxybiphenyl 1,2-Dioxygenase, domain 1"/>
    <property type="match status" value="1"/>
</dbReference>
<gene>
    <name evidence="2" type="ORF">E0L32_007460</name>
</gene>
<dbReference type="RefSeq" id="XP_030993434.1">
    <property type="nucleotide sequence ID" value="XM_031142206.1"/>
</dbReference>
<comment type="caution">
    <text evidence="2">The sequence shown here is derived from an EMBL/GenBank/DDBJ whole genome shotgun (WGS) entry which is preliminary data.</text>
</comment>
<sequence length="132" mass="14741">MPPQKSSNLAINHIAISCVDLPALVEWYTDVLGFELVGEVQHHKRSEDPTPFDTIFVSYPPSLEELKFAILTSGNGVGIECFQFIDPPCKPRDEEFEFARAGVFHICVTDSNPEVLMEKVHEQEEAPPQAVS</sequence>
<dbReference type="PROSITE" id="PS51257">
    <property type="entry name" value="PROKAR_LIPOPROTEIN"/>
    <property type="match status" value="1"/>
</dbReference>
<dbReference type="OrthoDB" id="16820at2759"/>
<dbReference type="EMBL" id="SKBQ01000046">
    <property type="protein sequence ID" value="TPX11723.1"/>
    <property type="molecule type" value="Genomic_DNA"/>
</dbReference>